<name>A0A9X2Z0F9_9MYCO</name>
<proteinExistence type="predicted"/>
<keyword evidence="1" id="KW-1133">Transmembrane helix</keyword>
<evidence type="ECO:0000313" key="3">
    <source>
        <dbReference type="Proteomes" id="UP001141629"/>
    </source>
</evidence>
<comment type="caution">
    <text evidence="2">The sequence shown here is derived from an EMBL/GenBank/DDBJ whole genome shotgun (WGS) entry which is preliminary data.</text>
</comment>
<evidence type="ECO:0000313" key="2">
    <source>
        <dbReference type="EMBL" id="MCV7420002.1"/>
    </source>
</evidence>
<dbReference type="EMBL" id="JACKVK010000004">
    <property type="protein sequence ID" value="MCV7420002.1"/>
    <property type="molecule type" value="Genomic_DNA"/>
</dbReference>
<protein>
    <recommendedName>
        <fullName evidence="4">Secreted protein</fullName>
    </recommendedName>
</protein>
<dbReference type="RefSeq" id="WP_263994793.1">
    <property type="nucleotide sequence ID" value="NZ_JACKVK010000004.1"/>
</dbReference>
<evidence type="ECO:0008006" key="4">
    <source>
        <dbReference type="Google" id="ProtNLM"/>
    </source>
</evidence>
<keyword evidence="3" id="KW-1185">Reference proteome</keyword>
<evidence type="ECO:0000256" key="1">
    <source>
        <dbReference type="SAM" id="Phobius"/>
    </source>
</evidence>
<dbReference type="Proteomes" id="UP001141629">
    <property type="component" value="Unassembled WGS sequence"/>
</dbReference>
<reference evidence="2" key="1">
    <citation type="submission" date="2020-07" db="EMBL/GenBank/DDBJ databases">
        <authorList>
            <person name="Pettersson B.M.F."/>
            <person name="Behra P.R.K."/>
            <person name="Ramesh M."/>
            <person name="Das S."/>
            <person name="Dasgupta S."/>
            <person name="Kirsebom L.A."/>
        </authorList>
    </citation>
    <scope>NUCLEOTIDE SEQUENCE</scope>
    <source>
        <strain evidence="2">DSM 44838</strain>
    </source>
</reference>
<organism evidence="2 3">
    <name type="scientific">Mycobacterium yunnanensis</name>
    <dbReference type="NCBI Taxonomy" id="368477"/>
    <lineage>
        <taxon>Bacteria</taxon>
        <taxon>Bacillati</taxon>
        <taxon>Actinomycetota</taxon>
        <taxon>Actinomycetes</taxon>
        <taxon>Mycobacteriales</taxon>
        <taxon>Mycobacteriaceae</taxon>
        <taxon>Mycobacterium</taxon>
    </lineage>
</organism>
<sequence>MPSWIWIVIAIVVVILLVTVFVVATRGRRDSDRLKQRFGPEYDRTVYEAGDEKLAEKELMSRERKRDKLDIRPLSPAALDGFAHRWRAVQTAFVDHPSSAVGEADLLVTEVMRERGYPVDDFDRQAADISVDHPTVVANYRAAHDIHLAQQKRDVGTEQQRQAFVHYRALFTKLLESENDKSQEARA</sequence>
<feature type="transmembrane region" description="Helical" evidence="1">
    <location>
        <begin position="6"/>
        <end position="25"/>
    </location>
</feature>
<keyword evidence="1" id="KW-0812">Transmembrane</keyword>
<reference evidence="2" key="2">
    <citation type="journal article" date="2022" name="BMC Genomics">
        <title>Comparative genome analysis of mycobacteria focusing on tRNA and non-coding RNA.</title>
        <authorList>
            <person name="Behra P.R.K."/>
            <person name="Pettersson B.M.F."/>
            <person name="Ramesh M."/>
            <person name="Das S."/>
            <person name="Dasgupta S."/>
            <person name="Kirsebom L.A."/>
        </authorList>
    </citation>
    <scope>NUCLEOTIDE SEQUENCE</scope>
    <source>
        <strain evidence="2">DSM 44838</strain>
    </source>
</reference>
<gene>
    <name evidence="2" type="ORF">H7K45_05580</name>
</gene>
<dbReference type="AlphaFoldDB" id="A0A9X2Z0F9"/>
<accession>A0A9X2Z0F9</accession>
<keyword evidence="1" id="KW-0472">Membrane</keyword>